<gene>
    <name evidence="1" type="ORF">VAT7223_04240</name>
</gene>
<dbReference type="GeneID" id="94235531"/>
<dbReference type="Proteomes" id="UP000092876">
    <property type="component" value="Unassembled WGS sequence"/>
</dbReference>
<dbReference type="RefSeq" id="WP_081324601.1">
    <property type="nucleotide sequence ID" value="NZ_AP025460.1"/>
</dbReference>
<dbReference type="EMBL" id="FLQP01000095">
    <property type="protein sequence ID" value="SBS68528.1"/>
    <property type="molecule type" value="Genomic_DNA"/>
</dbReference>
<sequence>MNCITTTQQGYLRTSTDFDCKLVMLTDTEYNNLVSTPQSLNIDTELYTTVSGWILLSFVSGHVLGRILKTLGKG</sequence>
<organism evidence="1 2">
    <name type="scientific">Vibrio atlanticus</name>
    <dbReference type="NCBI Taxonomy" id="693153"/>
    <lineage>
        <taxon>Bacteria</taxon>
        <taxon>Pseudomonadati</taxon>
        <taxon>Pseudomonadota</taxon>
        <taxon>Gammaproteobacteria</taxon>
        <taxon>Vibrionales</taxon>
        <taxon>Vibrionaceae</taxon>
        <taxon>Vibrio</taxon>
    </lineage>
</organism>
<evidence type="ECO:0000313" key="2">
    <source>
        <dbReference type="Proteomes" id="UP000092876"/>
    </source>
</evidence>
<dbReference type="AlphaFoldDB" id="A0A1C3J4Q5"/>
<evidence type="ECO:0000313" key="1">
    <source>
        <dbReference type="EMBL" id="SBS68528.1"/>
    </source>
</evidence>
<proteinExistence type="predicted"/>
<protein>
    <submittedName>
        <fullName evidence="1">Uncharacterized protein</fullName>
    </submittedName>
</protein>
<accession>A0A1C3J4Q5</accession>
<name>A0A1C3J4Q5_9VIBR</name>
<reference evidence="2" key="1">
    <citation type="submission" date="2016-06" db="EMBL/GenBank/DDBJ databases">
        <authorList>
            <person name="Rodrigo-Torres Lidia"/>
            <person name="Arahal R.David."/>
        </authorList>
    </citation>
    <scope>NUCLEOTIDE SEQUENCE [LARGE SCALE GENOMIC DNA]</scope>
    <source>
        <strain evidence="2">CECT 7223</strain>
    </source>
</reference>